<dbReference type="InterPro" id="IPR052360">
    <property type="entry name" value="Transcr_Regulatory_Proteins"/>
</dbReference>
<organism evidence="7 8">
    <name type="scientific">Aspergillus leporis</name>
    <dbReference type="NCBI Taxonomy" id="41062"/>
    <lineage>
        <taxon>Eukaryota</taxon>
        <taxon>Fungi</taxon>
        <taxon>Dikarya</taxon>
        <taxon>Ascomycota</taxon>
        <taxon>Pezizomycotina</taxon>
        <taxon>Eurotiomycetes</taxon>
        <taxon>Eurotiomycetidae</taxon>
        <taxon>Eurotiales</taxon>
        <taxon>Aspergillaceae</taxon>
        <taxon>Aspergillus</taxon>
        <taxon>Aspergillus subgen. Circumdati</taxon>
    </lineage>
</organism>
<evidence type="ECO:0000256" key="3">
    <source>
        <dbReference type="ARBA" id="ARBA00023015"/>
    </source>
</evidence>
<keyword evidence="5" id="KW-0804">Transcription</keyword>
<keyword evidence="2" id="KW-0862">Zinc</keyword>
<protein>
    <submittedName>
        <fullName evidence="7">Uncharacterized protein</fullName>
    </submittedName>
</protein>
<name>A0A5N5WJF3_9EURO</name>
<dbReference type="GO" id="GO:0003677">
    <property type="term" value="F:DNA binding"/>
    <property type="evidence" value="ECO:0007669"/>
    <property type="project" value="UniProtKB-KW"/>
</dbReference>
<evidence type="ECO:0000256" key="4">
    <source>
        <dbReference type="ARBA" id="ARBA00023125"/>
    </source>
</evidence>
<accession>A0A5N5WJF3</accession>
<keyword evidence="8" id="KW-1185">Reference proteome</keyword>
<keyword evidence="6" id="KW-0539">Nucleus</keyword>
<dbReference type="AlphaFoldDB" id="A0A5N5WJF3"/>
<dbReference type="EMBL" id="ML732379">
    <property type="protein sequence ID" value="KAB8068681.1"/>
    <property type="molecule type" value="Genomic_DNA"/>
</dbReference>
<reference evidence="7 8" key="1">
    <citation type="submission" date="2019-04" db="EMBL/GenBank/DDBJ databases">
        <title>Friends and foes A comparative genomics study of 23 Aspergillus species from section Flavi.</title>
        <authorList>
            <consortium name="DOE Joint Genome Institute"/>
            <person name="Kjaerbolling I."/>
            <person name="Vesth T."/>
            <person name="Frisvad J.C."/>
            <person name="Nybo J.L."/>
            <person name="Theobald S."/>
            <person name="Kildgaard S."/>
            <person name="Isbrandt T."/>
            <person name="Kuo A."/>
            <person name="Sato A."/>
            <person name="Lyhne E.K."/>
            <person name="Kogle M.E."/>
            <person name="Wiebenga A."/>
            <person name="Kun R.S."/>
            <person name="Lubbers R.J."/>
            <person name="Makela M.R."/>
            <person name="Barry K."/>
            <person name="Chovatia M."/>
            <person name="Clum A."/>
            <person name="Daum C."/>
            <person name="Haridas S."/>
            <person name="He G."/>
            <person name="LaButti K."/>
            <person name="Lipzen A."/>
            <person name="Mondo S."/>
            <person name="Riley R."/>
            <person name="Salamov A."/>
            <person name="Simmons B.A."/>
            <person name="Magnuson J.K."/>
            <person name="Henrissat B."/>
            <person name="Mortensen U.H."/>
            <person name="Larsen T.O."/>
            <person name="Devries R.P."/>
            <person name="Grigoriev I.V."/>
            <person name="Machida M."/>
            <person name="Baker S.E."/>
            <person name="Andersen M.R."/>
        </authorList>
    </citation>
    <scope>NUCLEOTIDE SEQUENCE [LARGE SCALE GENOMIC DNA]</scope>
    <source>
        <strain evidence="7 8">CBS 151.66</strain>
    </source>
</reference>
<sequence length="261" mass="29574">MLDYDWKWIRPHPSTRQDTQMTNPLKARQQALEFQLLAWYRRVCTMKGIEMSAGTLYSLKRLASGPKDSHLGIIAGLIMFRKIFLILTRTCLNTSEMIYDDHEADFTEIVELAPMPLAGTATEDKKQPPFAFDMGISLPIFVTILKCRSPTVRRQALRLQLQCPQIQSLYVGSAAAHYLAAIVVLEEMGPFPGGQVPVIDLFRQHGRVPTNEQRVADFALIPGQTDGDSRGNRLQYLQWRCIELERVSITETVTLPQDQAL</sequence>
<dbReference type="GO" id="GO:0046872">
    <property type="term" value="F:metal ion binding"/>
    <property type="evidence" value="ECO:0007669"/>
    <property type="project" value="UniProtKB-KW"/>
</dbReference>
<keyword evidence="1" id="KW-0479">Metal-binding</keyword>
<evidence type="ECO:0000256" key="6">
    <source>
        <dbReference type="ARBA" id="ARBA00023242"/>
    </source>
</evidence>
<gene>
    <name evidence="7" type="ORF">BDV29DRAFT_65361</name>
</gene>
<keyword evidence="3" id="KW-0805">Transcription regulation</keyword>
<evidence type="ECO:0000313" key="7">
    <source>
        <dbReference type="EMBL" id="KAB8068681.1"/>
    </source>
</evidence>
<evidence type="ECO:0000256" key="1">
    <source>
        <dbReference type="ARBA" id="ARBA00022723"/>
    </source>
</evidence>
<dbReference type="PANTHER" id="PTHR36206:SF14">
    <property type="entry name" value="ZN(2)-C6 FUNGAL-TYPE DOMAIN-CONTAINING PROTEIN-RELATED"/>
    <property type="match status" value="1"/>
</dbReference>
<dbReference type="PANTHER" id="PTHR36206">
    <property type="entry name" value="ASPERCRYPTIN BIOSYNTHESIS CLUSTER-SPECIFIC TRANSCRIPTION REGULATOR ATNN-RELATED"/>
    <property type="match status" value="1"/>
</dbReference>
<proteinExistence type="predicted"/>
<evidence type="ECO:0000313" key="8">
    <source>
        <dbReference type="Proteomes" id="UP000326565"/>
    </source>
</evidence>
<dbReference type="Proteomes" id="UP000326565">
    <property type="component" value="Unassembled WGS sequence"/>
</dbReference>
<evidence type="ECO:0000256" key="5">
    <source>
        <dbReference type="ARBA" id="ARBA00023163"/>
    </source>
</evidence>
<keyword evidence="4" id="KW-0238">DNA-binding</keyword>
<dbReference type="OrthoDB" id="3145928at2759"/>
<evidence type="ECO:0000256" key="2">
    <source>
        <dbReference type="ARBA" id="ARBA00022833"/>
    </source>
</evidence>